<dbReference type="KEGG" id="aqu:109584045"/>
<protein>
    <recommendedName>
        <fullName evidence="3">Death domain-containing protein</fullName>
    </recommendedName>
</protein>
<name>A0AAN0JDU2_AMPQE</name>
<organism evidence="1 2">
    <name type="scientific">Amphimedon queenslandica</name>
    <name type="common">Sponge</name>
    <dbReference type="NCBI Taxonomy" id="400682"/>
    <lineage>
        <taxon>Eukaryota</taxon>
        <taxon>Metazoa</taxon>
        <taxon>Porifera</taxon>
        <taxon>Demospongiae</taxon>
        <taxon>Heteroscleromorpha</taxon>
        <taxon>Haplosclerida</taxon>
        <taxon>Niphatidae</taxon>
        <taxon>Amphimedon</taxon>
    </lineage>
</organism>
<keyword evidence="2" id="KW-1185">Reference proteome</keyword>
<sequence>MGKAAKQLKDISKDEKKEALFLNGLTLANIMDVGVNKALYDFLPIMLSFCRSHLRLVFFSLERDGPKLNEVPDLSADHYSRRSDNRLALTMRSRLNCILHFATLGHNPKQKEDDSKRTFVVASSNSQSVVAGSSSQLHKAATDKIQEEAEKLNIKKFVSNVALVSINDADSLKGAKKKITEFIMKDQIFQKTLPLKWIFLRSLVISAQQKEGDMKTMILRKIDIYDAAAKEIGMDEEEFESFLVTFTDFGSILYMPQFRALRDIVVVDIWEFVRFLNELIYPKEEKKWYKDLTTYGIIKISDASEILKKYVNIFMKIIITFGMAAFINKEKAYLNKRLLTEVGYYLPSARINKRSPPPDHNNDYAFLKIEGANFPANIQASISHEILKKPNFHLIGNESFDTSQFGYQTPSGRPIQITMVYGGSQTKLIFQIKDAFTGMHHCVQACKGIIEACCDSLNRMANQIRYLKYFIGIPCSAVNDASHYVYFNDDSDLCQACKRRTSHDTFFCRNCWISAAKMCNKLRKEEDHHLTFSDLSQVVQDVAEKNMISMLRKKLNVDIHKATKSYQEDRQLMEALMKWETKQSSPRHSLIKILHEMQLNHTADKLKLHVPITSP</sequence>
<dbReference type="Proteomes" id="UP000007879">
    <property type="component" value="Unassembled WGS sequence"/>
</dbReference>
<evidence type="ECO:0000313" key="1">
    <source>
        <dbReference type="EnsemblMetazoa" id="XP_019855164.1"/>
    </source>
</evidence>
<dbReference type="AlphaFoldDB" id="A0AAN0JDU2"/>
<evidence type="ECO:0000313" key="2">
    <source>
        <dbReference type="Proteomes" id="UP000007879"/>
    </source>
</evidence>
<proteinExistence type="predicted"/>
<dbReference type="EnsemblMetazoa" id="XM_019999605.1">
    <property type="protein sequence ID" value="XP_019855164.1"/>
    <property type="gene ID" value="LOC109584045"/>
</dbReference>
<accession>A0AAN0JDU2</accession>
<reference evidence="2" key="1">
    <citation type="journal article" date="2010" name="Nature">
        <title>The Amphimedon queenslandica genome and the evolution of animal complexity.</title>
        <authorList>
            <person name="Srivastava M."/>
            <person name="Simakov O."/>
            <person name="Chapman J."/>
            <person name="Fahey B."/>
            <person name="Gauthier M.E."/>
            <person name="Mitros T."/>
            <person name="Richards G.S."/>
            <person name="Conaco C."/>
            <person name="Dacre M."/>
            <person name="Hellsten U."/>
            <person name="Larroux C."/>
            <person name="Putnam N.H."/>
            <person name="Stanke M."/>
            <person name="Adamska M."/>
            <person name="Darling A."/>
            <person name="Degnan S.M."/>
            <person name="Oakley T.H."/>
            <person name="Plachetzki D.C."/>
            <person name="Zhai Y."/>
            <person name="Adamski M."/>
            <person name="Calcino A."/>
            <person name="Cummins S.F."/>
            <person name="Goodstein D.M."/>
            <person name="Harris C."/>
            <person name="Jackson D.J."/>
            <person name="Leys S.P."/>
            <person name="Shu S."/>
            <person name="Woodcroft B.J."/>
            <person name="Vervoort M."/>
            <person name="Kosik K.S."/>
            <person name="Manning G."/>
            <person name="Degnan B.M."/>
            <person name="Rokhsar D.S."/>
        </authorList>
    </citation>
    <scope>NUCLEOTIDE SEQUENCE [LARGE SCALE GENOMIC DNA]</scope>
</reference>
<evidence type="ECO:0008006" key="3">
    <source>
        <dbReference type="Google" id="ProtNLM"/>
    </source>
</evidence>
<dbReference type="GeneID" id="109584045"/>
<dbReference type="RefSeq" id="XP_019855164.1">
    <property type="nucleotide sequence ID" value="XM_019999605.1"/>
</dbReference>
<reference evidence="1" key="2">
    <citation type="submission" date="2024-06" db="UniProtKB">
        <authorList>
            <consortium name="EnsemblMetazoa"/>
        </authorList>
    </citation>
    <scope>IDENTIFICATION</scope>
</reference>